<keyword evidence="3 7" id="KW-0812">Transmembrane</keyword>
<dbReference type="EMBL" id="CM017326">
    <property type="protein sequence ID" value="KAE8075865.1"/>
    <property type="molecule type" value="Genomic_DNA"/>
</dbReference>
<feature type="transmembrane region" description="Helical" evidence="7">
    <location>
        <begin position="76"/>
        <end position="96"/>
    </location>
</feature>
<dbReference type="PANTHER" id="PTHR33510">
    <property type="entry name" value="PROTEIN TIC 20-II, CHLOROPLASTIC"/>
    <property type="match status" value="1"/>
</dbReference>
<accession>A0A5N6R9Z7</accession>
<dbReference type="Proteomes" id="UP000327013">
    <property type="component" value="Chromosome 6"/>
</dbReference>
<comment type="subcellular location">
    <subcellularLocation>
        <location evidence="1">Plastid</location>
        <location evidence="1">Chloroplast inner membrane</location>
        <topology evidence="1">Multi-pass membrane protein</topology>
    </subcellularLocation>
    <subcellularLocation>
        <location evidence="7">Plastid</location>
        <location evidence="7">Chloroplast membrane</location>
        <topology evidence="7">Multi-pass membrane protein</topology>
    </subcellularLocation>
</comment>
<evidence type="ECO:0000256" key="5">
    <source>
        <dbReference type="ARBA" id="ARBA00022989"/>
    </source>
</evidence>
<keyword evidence="7" id="KW-0150">Chloroplast</keyword>
<name>A0A5N6R9Z7_9ROSI</name>
<evidence type="ECO:0000256" key="7">
    <source>
        <dbReference type="RuleBase" id="RU367003"/>
    </source>
</evidence>
<evidence type="ECO:0000313" key="8">
    <source>
        <dbReference type="EMBL" id="KAE8075865.1"/>
    </source>
</evidence>
<comment type="function">
    <text evidence="7">Involved in protein precursor import into chloroplasts.</text>
</comment>
<dbReference type="OrthoDB" id="602284at2759"/>
<feature type="transmembrane region" description="Helical" evidence="7">
    <location>
        <begin position="141"/>
        <end position="163"/>
    </location>
</feature>
<evidence type="ECO:0000313" key="9">
    <source>
        <dbReference type="Proteomes" id="UP000327013"/>
    </source>
</evidence>
<keyword evidence="9" id="KW-1185">Reference proteome</keyword>
<gene>
    <name evidence="8" type="ORF">FH972_014548</name>
</gene>
<dbReference type="AlphaFoldDB" id="A0A5N6R9Z7"/>
<protein>
    <recommendedName>
        <fullName evidence="7">Protein TIC 20</fullName>
    </recommendedName>
</protein>
<evidence type="ECO:0000256" key="1">
    <source>
        <dbReference type="ARBA" id="ARBA00004478"/>
    </source>
</evidence>
<evidence type="ECO:0000256" key="2">
    <source>
        <dbReference type="ARBA" id="ARBA00009596"/>
    </source>
</evidence>
<dbReference type="InterPro" id="IPR005691">
    <property type="entry name" value="Tic20"/>
</dbReference>
<feature type="transmembrane region" description="Helical" evidence="7">
    <location>
        <begin position="175"/>
        <end position="192"/>
    </location>
</feature>
<evidence type="ECO:0000256" key="3">
    <source>
        <dbReference type="ARBA" id="ARBA00022692"/>
    </source>
</evidence>
<feature type="transmembrane region" description="Helical" evidence="7">
    <location>
        <begin position="108"/>
        <end position="129"/>
    </location>
</feature>
<proteinExistence type="inferred from homology"/>
<dbReference type="Pfam" id="PF16166">
    <property type="entry name" value="TIC20"/>
    <property type="match status" value="1"/>
</dbReference>
<keyword evidence="4" id="KW-1001">Plastid inner membrane</keyword>
<dbReference type="PANTHER" id="PTHR33510:SF12">
    <property type="entry name" value="PROTEIN TIC 20-IV, CHLOROPLASTIC"/>
    <property type="match status" value="1"/>
</dbReference>
<dbReference type="GO" id="GO:0009706">
    <property type="term" value="C:chloroplast inner membrane"/>
    <property type="evidence" value="ECO:0007669"/>
    <property type="project" value="UniProtKB-SubCell"/>
</dbReference>
<organism evidence="8 9">
    <name type="scientific">Carpinus fangiana</name>
    <dbReference type="NCBI Taxonomy" id="176857"/>
    <lineage>
        <taxon>Eukaryota</taxon>
        <taxon>Viridiplantae</taxon>
        <taxon>Streptophyta</taxon>
        <taxon>Embryophyta</taxon>
        <taxon>Tracheophyta</taxon>
        <taxon>Spermatophyta</taxon>
        <taxon>Magnoliopsida</taxon>
        <taxon>eudicotyledons</taxon>
        <taxon>Gunneridae</taxon>
        <taxon>Pentapetalae</taxon>
        <taxon>rosids</taxon>
        <taxon>fabids</taxon>
        <taxon>Fagales</taxon>
        <taxon>Betulaceae</taxon>
        <taxon>Carpinus</taxon>
    </lineage>
</organism>
<keyword evidence="7" id="KW-0934">Plastid</keyword>
<evidence type="ECO:0000256" key="6">
    <source>
        <dbReference type="ARBA" id="ARBA00023136"/>
    </source>
</evidence>
<sequence length="294" mass="33685">MLPRQRKSLMPVQASADNPFSVRIPTIDEKPVWWWRILACLPYLLALQMSETAYYVQPFLERYEFLESLFYYIPGAVHRLPWWFQFAHFYVAYLGVVQSDKWPHYLRFHVAMGFLLESALLVVVQSSNLMPLIHFQGTFGLYYWAAVGFMYILMVLECVRCALAGRCSDGQPQDSNFFFFFFGYIPFLAQFYRETVSRSKLSGETNVVVIENEAEAGGFSEASEEASFECVVVGIVWNSNFALHFCPEQRESDRVEAGDAQGPLYITLCTLCNSNSKLQAFGSNLGWNTSSHDS</sequence>
<feature type="transmembrane region" description="Helical" evidence="7">
    <location>
        <begin position="33"/>
        <end position="56"/>
    </location>
</feature>
<keyword evidence="6 7" id="KW-0472">Membrane</keyword>
<evidence type="ECO:0000256" key="4">
    <source>
        <dbReference type="ARBA" id="ARBA00022780"/>
    </source>
</evidence>
<keyword evidence="5 7" id="KW-1133">Transmembrane helix</keyword>
<reference evidence="8 9" key="1">
    <citation type="submission" date="2019-06" db="EMBL/GenBank/DDBJ databases">
        <title>A chromosomal-level reference genome of Carpinus fangiana (Coryloideae, Betulaceae).</title>
        <authorList>
            <person name="Yang X."/>
            <person name="Wang Z."/>
            <person name="Zhang L."/>
            <person name="Hao G."/>
            <person name="Liu J."/>
            <person name="Yang Y."/>
        </authorList>
    </citation>
    <scope>NUCLEOTIDE SEQUENCE [LARGE SCALE GENOMIC DNA]</scope>
    <source>
        <strain evidence="8">Cfa_2016G</strain>
        <tissue evidence="8">Leaf</tissue>
    </source>
</reference>
<comment type="similarity">
    <text evidence="2 7">Belongs to the Tic20 family.</text>
</comment>